<gene>
    <name evidence="1" type="ORF">Vadar_001318</name>
</gene>
<name>A0ACB7XEM8_9ERIC</name>
<keyword evidence="2" id="KW-1185">Reference proteome</keyword>
<comment type="caution">
    <text evidence="1">The sequence shown here is derived from an EMBL/GenBank/DDBJ whole genome shotgun (WGS) entry which is preliminary data.</text>
</comment>
<proteinExistence type="predicted"/>
<dbReference type="Proteomes" id="UP000828048">
    <property type="component" value="Chromosome 10"/>
</dbReference>
<sequence>MPPRRQRNDGNATLHDQIAELRQSNQTLQETVTEILHRIQTSPARSRGSQSRNSRNQSDTEDGSDSSSLKENSEVAFGDRWAMERLARALEATDRSIQVHVPDFEGKLEPDQYCDWIASLEAFFEWKNLAEERKKFHRLRQRNEQSVADYTEQFYKLLSRINLTETDDQLVARYKNAEVNLMEEGQEEEEEEPIYDEEPEGGSEKEYCEPDYDAESLVISRIMTVQEDDQEEDEVKDRRKEKREKTKRRNGDV</sequence>
<organism evidence="1 2">
    <name type="scientific">Vaccinium darrowii</name>
    <dbReference type="NCBI Taxonomy" id="229202"/>
    <lineage>
        <taxon>Eukaryota</taxon>
        <taxon>Viridiplantae</taxon>
        <taxon>Streptophyta</taxon>
        <taxon>Embryophyta</taxon>
        <taxon>Tracheophyta</taxon>
        <taxon>Spermatophyta</taxon>
        <taxon>Magnoliopsida</taxon>
        <taxon>eudicotyledons</taxon>
        <taxon>Gunneridae</taxon>
        <taxon>Pentapetalae</taxon>
        <taxon>asterids</taxon>
        <taxon>Ericales</taxon>
        <taxon>Ericaceae</taxon>
        <taxon>Vaccinioideae</taxon>
        <taxon>Vaccinieae</taxon>
        <taxon>Vaccinium</taxon>
    </lineage>
</organism>
<dbReference type="EMBL" id="CM037160">
    <property type="protein sequence ID" value="KAH7839214.1"/>
    <property type="molecule type" value="Genomic_DNA"/>
</dbReference>
<evidence type="ECO:0000313" key="1">
    <source>
        <dbReference type="EMBL" id="KAH7839214.1"/>
    </source>
</evidence>
<evidence type="ECO:0000313" key="2">
    <source>
        <dbReference type="Proteomes" id="UP000828048"/>
    </source>
</evidence>
<reference evidence="1 2" key="1">
    <citation type="journal article" date="2021" name="Hortic Res">
        <title>High-quality reference genome and annotation aids understanding of berry development for evergreen blueberry (Vaccinium darrowii).</title>
        <authorList>
            <person name="Yu J."/>
            <person name="Hulse-Kemp A.M."/>
            <person name="Babiker E."/>
            <person name="Staton M."/>
        </authorList>
    </citation>
    <scope>NUCLEOTIDE SEQUENCE [LARGE SCALE GENOMIC DNA]</scope>
    <source>
        <strain evidence="2">cv. NJ 8807/NJ 8810</strain>
        <tissue evidence="1">Young leaf</tissue>
    </source>
</reference>
<protein>
    <submittedName>
        <fullName evidence="1">Uncharacterized protein</fullName>
    </submittedName>
</protein>
<accession>A0ACB7XEM8</accession>